<reference evidence="1 2" key="2">
    <citation type="submission" date="2018-03" db="EMBL/GenBank/DDBJ databases">
        <authorList>
            <person name="Keele B.F."/>
        </authorList>
    </citation>
    <scope>NUCLEOTIDE SEQUENCE [LARGE SCALE GENOMIC DNA]</scope>
    <source>
        <strain evidence="1 2">CCALA 016</strain>
    </source>
</reference>
<dbReference type="CDD" id="cd16382">
    <property type="entry name" value="XisI-like"/>
    <property type="match status" value="1"/>
</dbReference>
<name>A0A2T1M1C3_9CHRO</name>
<accession>A0A2T1M1C3</accession>
<gene>
    <name evidence="1" type="ORF">C7H19_05760</name>
</gene>
<dbReference type="InterPro" id="IPR035943">
    <property type="entry name" value="XisI-like_sf"/>
</dbReference>
<proteinExistence type="predicted"/>
<evidence type="ECO:0000313" key="2">
    <source>
        <dbReference type="Proteomes" id="UP000239001"/>
    </source>
</evidence>
<dbReference type="InterPro" id="IPR014968">
    <property type="entry name" value="XisI"/>
</dbReference>
<protein>
    <submittedName>
        <fullName evidence="1">XisI protein</fullName>
    </submittedName>
</protein>
<keyword evidence="2" id="KW-1185">Reference proteome</keyword>
<reference evidence="1 2" key="1">
    <citation type="submission" date="2018-03" db="EMBL/GenBank/DDBJ databases">
        <title>The ancient ancestry and fast evolution of plastids.</title>
        <authorList>
            <person name="Moore K.R."/>
            <person name="Magnabosco C."/>
            <person name="Momper L."/>
            <person name="Gold D.A."/>
            <person name="Bosak T."/>
            <person name="Fournier G.P."/>
        </authorList>
    </citation>
    <scope>NUCLEOTIDE SEQUENCE [LARGE SCALE GENOMIC DNA]</scope>
    <source>
        <strain evidence="1 2">CCALA 016</strain>
    </source>
</reference>
<dbReference type="SUPFAM" id="SSF143847">
    <property type="entry name" value="XisI-like"/>
    <property type="match status" value="1"/>
</dbReference>
<comment type="caution">
    <text evidence="1">The sequence shown here is derived from an EMBL/GenBank/DDBJ whole genome shotgun (WGS) entry which is preliminary data.</text>
</comment>
<dbReference type="Pfam" id="PF08869">
    <property type="entry name" value="XisI"/>
    <property type="match status" value="1"/>
</dbReference>
<dbReference type="RefSeq" id="WP_106455933.1">
    <property type="nucleotide sequence ID" value="NZ_PXOH01000004.1"/>
</dbReference>
<evidence type="ECO:0000313" key="1">
    <source>
        <dbReference type="EMBL" id="PSF38490.1"/>
    </source>
</evidence>
<dbReference type="EMBL" id="PXOH01000004">
    <property type="protein sequence ID" value="PSF38490.1"/>
    <property type="molecule type" value="Genomic_DNA"/>
</dbReference>
<dbReference type="Proteomes" id="UP000239001">
    <property type="component" value="Unassembled WGS sequence"/>
</dbReference>
<dbReference type="AlphaFoldDB" id="A0A2T1M1C3"/>
<sequence>MDKLNTYRKAIQKVLNKHQAYKPSHGQIEALAICDTKNDNYMLMDLGWDNTGRVHAVVFHLRIQNDKIWVEWDGLETGITQELLDLGIKKEDIVLGFYRPERRALTEFAIN</sequence>
<organism evidence="1 2">
    <name type="scientific">Aphanothece hegewaldii CCALA 016</name>
    <dbReference type="NCBI Taxonomy" id="2107694"/>
    <lineage>
        <taxon>Bacteria</taxon>
        <taxon>Bacillati</taxon>
        <taxon>Cyanobacteriota</taxon>
        <taxon>Cyanophyceae</taxon>
        <taxon>Oscillatoriophycideae</taxon>
        <taxon>Chroococcales</taxon>
        <taxon>Aphanothecaceae</taxon>
        <taxon>Aphanothece</taxon>
    </lineage>
</organism>
<dbReference type="Gene3D" id="3.30.310.110">
    <property type="entry name" value="XisI-like"/>
    <property type="match status" value="1"/>
</dbReference>
<dbReference type="OrthoDB" id="460618at2"/>